<keyword evidence="2" id="KW-1185">Reference proteome</keyword>
<comment type="caution">
    <text evidence="1">The sequence shown here is derived from an EMBL/GenBank/DDBJ whole genome shotgun (WGS) entry which is preliminary data.</text>
</comment>
<evidence type="ECO:0000313" key="1">
    <source>
        <dbReference type="EMBL" id="KAJ6632851.1"/>
    </source>
</evidence>
<organism evidence="1 2">
    <name type="scientific">Pseudolycoriella hygida</name>
    <dbReference type="NCBI Taxonomy" id="35572"/>
    <lineage>
        <taxon>Eukaryota</taxon>
        <taxon>Metazoa</taxon>
        <taxon>Ecdysozoa</taxon>
        <taxon>Arthropoda</taxon>
        <taxon>Hexapoda</taxon>
        <taxon>Insecta</taxon>
        <taxon>Pterygota</taxon>
        <taxon>Neoptera</taxon>
        <taxon>Endopterygota</taxon>
        <taxon>Diptera</taxon>
        <taxon>Nematocera</taxon>
        <taxon>Sciaroidea</taxon>
        <taxon>Sciaridae</taxon>
        <taxon>Pseudolycoriella</taxon>
    </lineage>
</organism>
<accession>A0A9Q0RUZ1</accession>
<proteinExistence type="predicted"/>
<dbReference type="EMBL" id="WJQU01002440">
    <property type="protein sequence ID" value="KAJ6632851.1"/>
    <property type="molecule type" value="Genomic_DNA"/>
</dbReference>
<dbReference type="Proteomes" id="UP001151699">
    <property type="component" value="Unassembled WGS sequence"/>
</dbReference>
<protein>
    <submittedName>
        <fullName evidence="1">Uncharacterized protein</fullName>
    </submittedName>
</protein>
<name>A0A9Q0RUZ1_9DIPT</name>
<gene>
    <name evidence="1" type="ORF">Bhyg_15729</name>
</gene>
<dbReference type="AlphaFoldDB" id="A0A9Q0RUZ1"/>
<evidence type="ECO:0000313" key="2">
    <source>
        <dbReference type="Proteomes" id="UP001151699"/>
    </source>
</evidence>
<reference evidence="1" key="1">
    <citation type="submission" date="2022-07" db="EMBL/GenBank/DDBJ databases">
        <authorList>
            <person name="Trinca V."/>
            <person name="Uliana J.V.C."/>
            <person name="Torres T.T."/>
            <person name="Ward R.J."/>
            <person name="Monesi N."/>
        </authorList>
    </citation>
    <scope>NUCLEOTIDE SEQUENCE</scope>
    <source>
        <strain evidence="1">HSMRA1968</strain>
        <tissue evidence="1">Whole embryos</tissue>
    </source>
</reference>
<sequence>MFSHLCRACMVELVPAEIVPLFEKYENVFLNDMCNAINLSNMQSNPYEP</sequence>